<evidence type="ECO:0000313" key="5">
    <source>
        <dbReference type="Proteomes" id="UP001226434"/>
    </source>
</evidence>
<feature type="coiled-coil region" evidence="1">
    <location>
        <begin position="546"/>
        <end position="573"/>
    </location>
</feature>
<sequence>MTPRLYSISTVCLLKHYNQDYLLHALRTDFTGSNGVGKSIIADLFQIVFVADTKYIKFATEGIDKKKRKIEKLPHESGVGYAFFNVQVSEGAYIAIGVAIFANGNQIVKPFIITSSIALEKDKLEQHTFGADKLLFSNNFLKPTREPYMLDELAGILPDKHGLYLHYFNTKEERSGYYNWLYKHELLPINLAREGNLKAYAKVIQSFSKSKALDIDSSKSLIEYLFEEDEVEINLEYQQQEQTIKKLLYHFKTTKDQINDISSKQTDLRRLKEYEGESNEADYKLAVATYIQTHQTKVKKQDEFDKLTAELSGKESRLEMLVEHLNNLSESVNEAAVIAQREHKIFTDLAGKQILFTKLKELKDEERSLRDIDTEGLLDETFAERTVELLKQDARFYMENIERSKSVLQRYSTMKVLLQKKEQQDEWLKGKLKDIDNKETHLNKFKNTLQDVAKNNIFTQALSTTDNLSKMQQTVLVHLRDVVLNKPAVVSEGTRYVESIKQVLDLELTEDKVNKGWWLHAGVLHEFVPETSTLLPDLSNISFNNLEQLKAYVDKESEALQEQKRRYTNLQKGITVEDFSEYNFDIDLSDLTKISNHRLAAQLCAIVNYKIEELQRQQIKEAEEIEKAKLQYGITLEGVGYEKLFEKTKERDEEARRRHEDLKDQLSEKKTEISGLETSLPLLKEKNEGLSKELEDAQIIFNKEEVSYQSKYPDSEMPDTDTGSISLSEIRQLNERFTNAASKYLTEYNQIVGKYEETKDHRDIRVSEQIRNRNFDFQILERALLGNKIQTLDDITDHLEVLNTALLEIADDLLTSLVKVFGKTETYFDRYKELVNSLNDFFSGKLISNRFYFRIEFEPALKLDIKWIEHLRKSTTDIAKTKMAGDMSSEQFIETFYLQYSGNKSIVTVEDLLNPKRYFVLKARLTDKNGKDIPGSTGESYTAIALLGIARLSIVQDGERSGLRFIILEESATLDNVNFSLFPTIAKQYGYQIITMTPKPYAVGDDEGWIIHQLIPGKNNEDINYPKTMSYFRTNKSQMELENYLKARNNNELANI</sequence>
<dbReference type="EMBL" id="JASBRG010000007">
    <property type="protein sequence ID" value="MDI3321408.1"/>
    <property type="molecule type" value="Genomic_DNA"/>
</dbReference>
<protein>
    <recommendedName>
        <fullName evidence="3">MukB N-terminal domain-containing protein</fullName>
    </recommendedName>
</protein>
<feature type="domain" description="MukB N-terminal" evidence="3">
    <location>
        <begin position="17"/>
        <end position="229"/>
    </location>
</feature>
<comment type="caution">
    <text evidence="4">The sequence shown here is derived from an EMBL/GenBank/DDBJ whole genome shotgun (WGS) entry which is preliminary data.</text>
</comment>
<keyword evidence="5" id="KW-1185">Reference proteome</keyword>
<feature type="region of interest" description="Disordered" evidence="2">
    <location>
        <begin position="649"/>
        <end position="670"/>
    </location>
</feature>
<evidence type="ECO:0000259" key="3">
    <source>
        <dbReference type="Pfam" id="PF04310"/>
    </source>
</evidence>
<name>A0ABT6RFR6_9BACT</name>
<proteinExistence type="predicted"/>
<dbReference type="Pfam" id="PF04310">
    <property type="entry name" value="MukB"/>
    <property type="match status" value="1"/>
</dbReference>
<evidence type="ECO:0000313" key="4">
    <source>
        <dbReference type="EMBL" id="MDI3321408.1"/>
    </source>
</evidence>
<organism evidence="4 5">
    <name type="scientific">Pinibacter soli</name>
    <dbReference type="NCBI Taxonomy" id="3044211"/>
    <lineage>
        <taxon>Bacteria</taxon>
        <taxon>Pseudomonadati</taxon>
        <taxon>Bacteroidota</taxon>
        <taxon>Chitinophagia</taxon>
        <taxon>Chitinophagales</taxon>
        <taxon>Chitinophagaceae</taxon>
        <taxon>Pinibacter</taxon>
    </lineage>
</organism>
<dbReference type="RefSeq" id="WP_282335517.1">
    <property type="nucleotide sequence ID" value="NZ_JASBRG010000007.1"/>
</dbReference>
<dbReference type="InterPro" id="IPR007406">
    <property type="entry name" value="MukB_N_dom"/>
</dbReference>
<evidence type="ECO:0000256" key="1">
    <source>
        <dbReference type="SAM" id="Coils"/>
    </source>
</evidence>
<evidence type="ECO:0000256" key="2">
    <source>
        <dbReference type="SAM" id="MobiDB-lite"/>
    </source>
</evidence>
<dbReference type="Gene3D" id="3.40.1140.10">
    <property type="match status" value="1"/>
</dbReference>
<gene>
    <name evidence="4" type="ORF">QJ048_16555</name>
</gene>
<accession>A0ABT6RFR6</accession>
<reference evidence="4 5" key="1">
    <citation type="submission" date="2023-05" db="EMBL/GenBank/DDBJ databases">
        <title>Genome sequence of Pinibacter sp. MAH-24.</title>
        <authorList>
            <person name="Huq M.A."/>
        </authorList>
    </citation>
    <scope>NUCLEOTIDE SEQUENCE [LARGE SCALE GENOMIC DNA]</scope>
    <source>
        <strain evidence="4 5">MAH-24</strain>
    </source>
</reference>
<keyword evidence="1" id="KW-0175">Coiled coil</keyword>
<dbReference type="Proteomes" id="UP001226434">
    <property type="component" value="Unassembled WGS sequence"/>
</dbReference>